<evidence type="ECO:0000259" key="1">
    <source>
        <dbReference type="Pfam" id="PF23125"/>
    </source>
</evidence>
<dbReference type="InterPro" id="IPR056312">
    <property type="entry name" value="Xre-MbcA-ParS_M"/>
</dbReference>
<dbReference type="Proteomes" id="UP001138540">
    <property type="component" value="Unassembled WGS sequence"/>
</dbReference>
<accession>A0ABR6NGX2</accession>
<proteinExistence type="predicted"/>
<dbReference type="EMBL" id="JACHKA010000001">
    <property type="protein sequence ID" value="MBB5986532.1"/>
    <property type="molecule type" value="Genomic_DNA"/>
</dbReference>
<feature type="domain" description="Antitoxin Xre/MbcA/ParS-like middle" evidence="1">
    <location>
        <begin position="130"/>
        <end position="178"/>
    </location>
</feature>
<comment type="caution">
    <text evidence="2">The sequence shown here is derived from an EMBL/GenBank/DDBJ whole genome shotgun (WGS) entry which is preliminary data.</text>
</comment>
<keyword evidence="3" id="KW-1185">Reference proteome</keyword>
<evidence type="ECO:0000313" key="2">
    <source>
        <dbReference type="EMBL" id="MBB5986532.1"/>
    </source>
</evidence>
<dbReference type="RefSeq" id="WP_184154141.1">
    <property type="nucleotide sequence ID" value="NZ_JACHKA010000001.1"/>
</dbReference>
<protein>
    <recommendedName>
        <fullName evidence="1">Antitoxin Xre/MbcA/ParS-like middle domain-containing protein</fullName>
    </recommendedName>
</protein>
<reference evidence="2 3" key="1">
    <citation type="submission" date="2020-08" db="EMBL/GenBank/DDBJ databases">
        <title>Exploring microbial biodiversity for novel pathways involved in the catabolism of aromatic compounds derived from lignin.</title>
        <authorList>
            <person name="Elkins J."/>
        </authorList>
    </citation>
    <scope>NUCLEOTIDE SEQUENCE [LARGE SCALE GENOMIC DNA]</scope>
    <source>
        <strain evidence="2 3">B1D3A</strain>
    </source>
</reference>
<name>A0ABR6NGX2_9SPHN</name>
<organism evidence="2 3">
    <name type="scientific">Sphingobium lignivorans</name>
    <dbReference type="NCBI Taxonomy" id="2735886"/>
    <lineage>
        <taxon>Bacteria</taxon>
        <taxon>Pseudomonadati</taxon>
        <taxon>Pseudomonadota</taxon>
        <taxon>Alphaproteobacteria</taxon>
        <taxon>Sphingomonadales</taxon>
        <taxon>Sphingomonadaceae</taxon>
        <taxon>Sphingobium</taxon>
    </lineage>
</organism>
<dbReference type="Pfam" id="PF23125">
    <property type="entry name" value="Xre-MbcA-ParS_M"/>
    <property type="match status" value="1"/>
</dbReference>
<evidence type="ECO:0000313" key="3">
    <source>
        <dbReference type="Proteomes" id="UP001138540"/>
    </source>
</evidence>
<sequence>MATQLHSADTSAGVRRLVASEVNEALTRQPGLAKSAAANTAQIVAAVAAVVVALPPAQQKRLKSKSADVADMIAALAREDAPARIEIPEPTEIELGKGSGIGELIDIEEGRRRLAAYATRVPLEDWAGPVAGSSALSDQGIARSTLHDWQKRGQVVALLAGARKHAFPLEQFVDGRPVEGIADVLKAVGNPRRAWLWLVQQSPLLANKRPIDLLKQDRRDEVVEAAWTVFEHP</sequence>
<gene>
    <name evidence="2" type="ORF">HNP60_002506</name>
</gene>